<keyword evidence="2" id="KW-1185">Reference proteome</keyword>
<dbReference type="RefSeq" id="WP_171904691.1">
    <property type="nucleotide sequence ID" value="NZ_FNBU01000029.1"/>
</dbReference>
<name>A0A1G7NX27_9FIRM</name>
<accession>A0A1G7NX27</accession>
<reference evidence="2" key="1">
    <citation type="submission" date="2016-10" db="EMBL/GenBank/DDBJ databases">
        <authorList>
            <person name="Varghese N."/>
            <person name="Submissions S."/>
        </authorList>
    </citation>
    <scope>NUCLEOTIDE SEQUENCE [LARGE SCALE GENOMIC DNA]</scope>
    <source>
        <strain evidence="2">DSM 23256</strain>
    </source>
</reference>
<evidence type="ECO:0000313" key="1">
    <source>
        <dbReference type="EMBL" id="SDF78582.1"/>
    </source>
</evidence>
<dbReference type="Proteomes" id="UP000243333">
    <property type="component" value="Unassembled WGS sequence"/>
</dbReference>
<gene>
    <name evidence="1" type="ORF">SAMN05660235_02757</name>
</gene>
<organism evidence="1 2">
    <name type="scientific">Sporolituus thermophilus DSM 23256</name>
    <dbReference type="NCBI Taxonomy" id="1123285"/>
    <lineage>
        <taxon>Bacteria</taxon>
        <taxon>Bacillati</taxon>
        <taxon>Bacillota</taxon>
        <taxon>Negativicutes</taxon>
        <taxon>Selenomonadales</taxon>
        <taxon>Sporomusaceae</taxon>
        <taxon>Sporolituus</taxon>
    </lineage>
</organism>
<dbReference type="AlphaFoldDB" id="A0A1G7NX27"/>
<dbReference type="EMBL" id="FNBU01000029">
    <property type="protein sequence ID" value="SDF78582.1"/>
    <property type="molecule type" value="Genomic_DNA"/>
</dbReference>
<dbReference type="STRING" id="1123285.SAMN05660235_02757"/>
<sequence>MTAAAEKLKALCLDFLNREIDIFDYLEAFAETYAEVEDALSDEEYEIFDQISEENEMAGANDGEYDADFTLDEEELRERVAQHLAALR</sequence>
<evidence type="ECO:0000313" key="2">
    <source>
        <dbReference type="Proteomes" id="UP000243333"/>
    </source>
</evidence>
<proteinExistence type="predicted"/>
<protein>
    <submittedName>
        <fullName evidence="1">Self-protective colicin-like immunity</fullName>
    </submittedName>
</protein>